<evidence type="ECO:0000313" key="1">
    <source>
        <dbReference type="EMBL" id="UTQ78229.1"/>
    </source>
</evidence>
<keyword evidence="2" id="KW-1185">Reference proteome</keyword>
<proteinExistence type="predicted"/>
<evidence type="ECO:0000313" key="2">
    <source>
        <dbReference type="Proteomes" id="UP001060037"/>
    </source>
</evidence>
<organism evidence="1 2">
    <name type="scientific">Aeromonas phage Aer_P220</name>
    <dbReference type="NCBI Taxonomy" id="2951227"/>
    <lineage>
        <taxon>Viruses</taxon>
        <taxon>Duplodnaviria</taxon>
        <taxon>Heunggongvirae</taxon>
        <taxon>Uroviricota</taxon>
        <taxon>Caudoviricetes</taxon>
        <taxon>Autographivirales</taxon>
        <taxon>Autographivirales incertae sedis</taxon>
        <taxon>Yinyavirus</taxon>
        <taxon>Yinyavirus AerP220</taxon>
    </lineage>
</organism>
<reference evidence="1" key="1">
    <citation type="submission" date="2022-05" db="EMBL/GenBank/DDBJ databases">
        <authorList>
            <person name="Tikunov A."/>
            <person name="Kozlova Y."/>
            <person name="Morozova V."/>
            <person name="Jdeed G."/>
            <person name="Bardasheva A."/>
            <person name="Tikunova N."/>
        </authorList>
    </citation>
    <scope>NUCLEOTIDE SEQUENCE</scope>
</reference>
<sequence length="76" mass="8991">MNIMKHGYDGCCHSWEFSHRYVGRNEVERWTGSVDTIRNFAADGSHIYTEQVCRRCGAEREVGEKLKEDFLELYWS</sequence>
<accession>A0A9E7NNA1</accession>
<protein>
    <submittedName>
        <fullName evidence="1">Uncharacterized protein</fullName>
    </submittedName>
</protein>
<name>A0A9E7NNA1_9CAUD</name>
<dbReference type="Proteomes" id="UP001060037">
    <property type="component" value="Segment"/>
</dbReference>
<dbReference type="EMBL" id="ON624112">
    <property type="protein sequence ID" value="UTQ78229.1"/>
    <property type="molecule type" value="Genomic_DNA"/>
</dbReference>